<proteinExistence type="predicted"/>
<comment type="caution">
    <text evidence="4">The sequence shown here is derived from an EMBL/GenBank/DDBJ whole genome shotgun (WGS) entry which is preliminary data.</text>
</comment>
<dbReference type="EMBL" id="JAWHQM010000040">
    <property type="protein sequence ID" value="KAK5634322.1"/>
    <property type="molecule type" value="Genomic_DNA"/>
</dbReference>
<dbReference type="GO" id="GO:0016491">
    <property type="term" value="F:oxidoreductase activity"/>
    <property type="evidence" value="ECO:0007669"/>
    <property type="project" value="UniProtKB-KW"/>
</dbReference>
<keyword evidence="5" id="KW-1185">Reference proteome</keyword>
<evidence type="ECO:0000313" key="4">
    <source>
        <dbReference type="EMBL" id="KAK5634322.1"/>
    </source>
</evidence>
<protein>
    <recommendedName>
        <fullName evidence="3">NmrA-like domain-containing protein</fullName>
    </recommendedName>
</protein>
<reference evidence="4 5" key="1">
    <citation type="submission" date="2023-10" db="EMBL/GenBank/DDBJ databases">
        <title>Draft genome sequence of Xylaria bambusicola isolate GMP-LS, the root and basal stem rot pathogen of sugarcane in Indonesia.</title>
        <authorList>
            <person name="Selvaraj P."/>
            <person name="Muralishankar V."/>
            <person name="Muruganantham S."/>
            <person name="Sp S."/>
            <person name="Haryani S."/>
            <person name="Lau K.J.X."/>
            <person name="Naqvi N.I."/>
        </authorList>
    </citation>
    <scope>NUCLEOTIDE SEQUENCE [LARGE SCALE GENOMIC DNA]</scope>
    <source>
        <strain evidence="4">GMP-LS</strain>
    </source>
</reference>
<dbReference type="Gene3D" id="3.40.50.720">
    <property type="entry name" value="NAD(P)-binding Rossmann-like Domain"/>
    <property type="match status" value="1"/>
</dbReference>
<evidence type="ECO:0000256" key="1">
    <source>
        <dbReference type="ARBA" id="ARBA00022857"/>
    </source>
</evidence>
<evidence type="ECO:0000313" key="5">
    <source>
        <dbReference type="Proteomes" id="UP001305414"/>
    </source>
</evidence>
<feature type="domain" description="NmrA-like" evidence="3">
    <location>
        <begin position="37"/>
        <end position="289"/>
    </location>
</feature>
<accession>A0AAN7Z899</accession>
<dbReference type="PANTHER" id="PTHR47706">
    <property type="entry name" value="NMRA-LIKE FAMILY PROTEIN"/>
    <property type="match status" value="1"/>
</dbReference>
<dbReference type="Pfam" id="PF05368">
    <property type="entry name" value="NmrA"/>
    <property type="match status" value="1"/>
</dbReference>
<sequence length="349" mass="38392">MQRLFNLQLLHWGYNCKTSTELSRGNRTAMASLPFSILIFGGTGTIGKHITGAILSAKASPGHSISIFTSESTASNPDKQTLLFAWKSQGLRIITGDINNTDDVTRAYEGVDVVVSCLGRNSLLAQTDLIRLAENSASIEWFFPSEYGTDIEYDASSKDEKPHQNKLKVREFIRNDIHRVQCTYLVTGPYIDMYLSLMPGVEAIGGYDVGSKKAVVVNSGNDAVGFTSMPDVGKLVVAALRNPEEAKGKALKVQSFVTTPIEIVREFEKQTGAEWTTSYTPIQELRDLEEQLWEKNNPVATAATLRRIWAEGRTLYEKTDNEKLGLGLGDMETLSEVVGRAIDAASKSE</sequence>
<dbReference type="InterPro" id="IPR045312">
    <property type="entry name" value="PCBER-like"/>
</dbReference>
<gene>
    <name evidence="4" type="ORF">RRF57_010036</name>
</gene>
<dbReference type="Proteomes" id="UP001305414">
    <property type="component" value="Unassembled WGS sequence"/>
</dbReference>
<dbReference type="InterPro" id="IPR036291">
    <property type="entry name" value="NAD(P)-bd_dom_sf"/>
</dbReference>
<dbReference type="CDD" id="cd05259">
    <property type="entry name" value="PCBER_SDR_a"/>
    <property type="match status" value="1"/>
</dbReference>
<name>A0AAN7Z899_9PEZI</name>
<dbReference type="InterPro" id="IPR008030">
    <property type="entry name" value="NmrA-like"/>
</dbReference>
<keyword evidence="2" id="KW-0560">Oxidoreductase</keyword>
<dbReference type="Gene3D" id="3.90.25.10">
    <property type="entry name" value="UDP-galactose 4-epimerase, domain 1"/>
    <property type="match status" value="1"/>
</dbReference>
<evidence type="ECO:0000256" key="2">
    <source>
        <dbReference type="ARBA" id="ARBA00023002"/>
    </source>
</evidence>
<dbReference type="AlphaFoldDB" id="A0AAN7Z899"/>
<dbReference type="PANTHER" id="PTHR47706:SF11">
    <property type="entry name" value="ISOFLAVONE REDUCTASE FAMILY PROTEIN (AFU_ORTHOLOGUE AFUA_1G12510)"/>
    <property type="match status" value="1"/>
</dbReference>
<evidence type="ECO:0000259" key="3">
    <source>
        <dbReference type="Pfam" id="PF05368"/>
    </source>
</evidence>
<organism evidence="4 5">
    <name type="scientific">Xylaria bambusicola</name>
    <dbReference type="NCBI Taxonomy" id="326684"/>
    <lineage>
        <taxon>Eukaryota</taxon>
        <taxon>Fungi</taxon>
        <taxon>Dikarya</taxon>
        <taxon>Ascomycota</taxon>
        <taxon>Pezizomycotina</taxon>
        <taxon>Sordariomycetes</taxon>
        <taxon>Xylariomycetidae</taxon>
        <taxon>Xylariales</taxon>
        <taxon>Xylariaceae</taxon>
        <taxon>Xylaria</taxon>
    </lineage>
</organism>
<dbReference type="InterPro" id="IPR051609">
    <property type="entry name" value="NmrA/Isoflavone_reductase-like"/>
</dbReference>
<dbReference type="SUPFAM" id="SSF51735">
    <property type="entry name" value="NAD(P)-binding Rossmann-fold domains"/>
    <property type="match status" value="1"/>
</dbReference>
<keyword evidence="1" id="KW-0521">NADP</keyword>